<dbReference type="OrthoDB" id="2680086at2"/>
<feature type="transmembrane region" description="Helical" evidence="2">
    <location>
        <begin position="247"/>
        <end position="269"/>
    </location>
</feature>
<evidence type="ECO:0000256" key="2">
    <source>
        <dbReference type="SAM" id="Phobius"/>
    </source>
</evidence>
<reference evidence="4 5" key="1">
    <citation type="submission" date="2016-11" db="EMBL/GenBank/DDBJ databases">
        <authorList>
            <person name="Jaros S."/>
            <person name="Januszkiewicz K."/>
            <person name="Wedrychowicz H."/>
        </authorList>
    </citation>
    <scope>NUCLEOTIDE SEQUENCE [LARGE SCALE GENOMIC DNA]</scope>
    <source>
        <strain evidence="4 5">DSM 12906</strain>
    </source>
</reference>
<evidence type="ECO:0000313" key="4">
    <source>
        <dbReference type="EMBL" id="SHI53787.1"/>
    </source>
</evidence>
<keyword evidence="2" id="KW-0812">Transmembrane</keyword>
<proteinExistence type="predicted"/>
<feature type="transmembrane region" description="Helical" evidence="2">
    <location>
        <begin position="275"/>
        <end position="293"/>
    </location>
</feature>
<dbReference type="EMBL" id="FQZG01000008">
    <property type="protein sequence ID" value="SHI53787.1"/>
    <property type="molecule type" value="Genomic_DNA"/>
</dbReference>
<feature type="compositionally biased region" description="Pro residues" evidence="1">
    <location>
        <begin position="59"/>
        <end position="68"/>
    </location>
</feature>
<dbReference type="GO" id="GO:0004175">
    <property type="term" value="F:endopeptidase activity"/>
    <property type="evidence" value="ECO:0007669"/>
    <property type="project" value="UniProtKB-ARBA"/>
</dbReference>
<dbReference type="RefSeq" id="WP_084189310.1">
    <property type="nucleotide sequence ID" value="NZ_FQZG01000008.1"/>
</dbReference>
<feature type="transmembrane region" description="Helical" evidence="2">
    <location>
        <begin position="213"/>
        <end position="235"/>
    </location>
</feature>
<name>A0A1M6BYK4_9ACTN</name>
<dbReference type="Pfam" id="PF02517">
    <property type="entry name" value="Rce1-like"/>
    <property type="match status" value="1"/>
</dbReference>
<feature type="domain" description="CAAX prenyl protease 2/Lysostaphin resistance protein A-like" evidence="3">
    <location>
        <begin position="215"/>
        <end position="311"/>
    </location>
</feature>
<keyword evidence="2" id="KW-1133">Transmembrane helix</keyword>
<accession>A0A1M6BYK4</accession>
<feature type="transmembrane region" description="Helical" evidence="2">
    <location>
        <begin position="96"/>
        <end position="119"/>
    </location>
</feature>
<evidence type="ECO:0000313" key="5">
    <source>
        <dbReference type="Proteomes" id="UP000184512"/>
    </source>
</evidence>
<sequence>MTQDRPELIPPSEAADPGSAPETGSGEAQRGQWAPPSIPVPQHRAPGAGTPGWDQSAPWAPPTYPPPDANIRRSPLPGEPTSYPQFWRPATRGLPIAASLLMGAIFLVVTTVVVAVAILASGTDDLTAIVAGEFTPGVVLANSVAIALVLPFSFLVARITGQRPGYLSSVVGRFRWGFFWKCVAVAAAVLLVYMGVPILFTGVGDLGLAVRDYSWWLLIGLLLVTPFQAAAEEYLLRGFVYRTVGSWFAAPMVAAVVGGLVNSLIFAAIHLSTDPWLNLTYFSIGAIASYLVWRTGGLEAAVALHIVNNMIGMGLLPFQDLATQFDRSAGAAGAEVLLQLLAFAVSAWLIVLVAKRSRVARLGPERPTVNPEMV</sequence>
<dbReference type="InterPro" id="IPR003675">
    <property type="entry name" value="Rce1/LyrA-like_dom"/>
</dbReference>
<protein>
    <recommendedName>
        <fullName evidence="3">CAAX prenyl protease 2/Lysostaphin resistance protein A-like domain-containing protein</fullName>
    </recommendedName>
</protein>
<feature type="transmembrane region" description="Helical" evidence="2">
    <location>
        <begin position="178"/>
        <end position="201"/>
    </location>
</feature>
<feature type="transmembrane region" description="Helical" evidence="2">
    <location>
        <begin position="139"/>
        <end position="157"/>
    </location>
</feature>
<dbReference type="STRING" id="1123357.SAMN02745244_00553"/>
<feature type="region of interest" description="Disordered" evidence="1">
    <location>
        <begin position="1"/>
        <end position="77"/>
    </location>
</feature>
<dbReference type="Proteomes" id="UP000184512">
    <property type="component" value="Unassembled WGS sequence"/>
</dbReference>
<dbReference type="AlphaFoldDB" id="A0A1M6BYK4"/>
<organism evidence="4 5">
    <name type="scientific">Tessaracoccus bendigoensis DSM 12906</name>
    <dbReference type="NCBI Taxonomy" id="1123357"/>
    <lineage>
        <taxon>Bacteria</taxon>
        <taxon>Bacillati</taxon>
        <taxon>Actinomycetota</taxon>
        <taxon>Actinomycetes</taxon>
        <taxon>Propionibacteriales</taxon>
        <taxon>Propionibacteriaceae</taxon>
        <taxon>Tessaracoccus</taxon>
    </lineage>
</organism>
<keyword evidence="2" id="KW-0472">Membrane</keyword>
<feature type="transmembrane region" description="Helical" evidence="2">
    <location>
        <begin position="300"/>
        <end position="316"/>
    </location>
</feature>
<gene>
    <name evidence="4" type="ORF">SAMN02745244_00553</name>
</gene>
<evidence type="ECO:0000259" key="3">
    <source>
        <dbReference type="Pfam" id="PF02517"/>
    </source>
</evidence>
<dbReference type="GO" id="GO:0080120">
    <property type="term" value="P:CAAX-box protein maturation"/>
    <property type="evidence" value="ECO:0007669"/>
    <property type="project" value="UniProtKB-ARBA"/>
</dbReference>
<evidence type="ECO:0000256" key="1">
    <source>
        <dbReference type="SAM" id="MobiDB-lite"/>
    </source>
</evidence>
<keyword evidence="5" id="KW-1185">Reference proteome</keyword>
<feature type="transmembrane region" description="Helical" evidence="2">
    <location>
        <begin position="336"/>
        <end position="354"/>
    </location>
</feature>